<evidence type="ECO:0000256" key="1">
    <source>
        <dbReference type="SAM" id="MobiDB-lite"/>
    </source>
</evidence>
<name>A0ABY4GSK5_9BACI</name>
<sequence length="206" mass="22638">MKVATIAEYIERTDRATRNILAKLERLGMIARVSRNRPKTGGRGANIIIIKPFLELETSEPTSGLTSERAEADNLTDAKEPATNSEKEPLRKLAKNNTFVTNTYPTGVSTYSAVKQAITTFLGEDSQPTISRLYGVYLGQTKPLRATEYYSTEGKAELISAVITAIQETFKATKRIPIRNLAGYFNGVLSNKLDDLMAEAMQATGL</sequence>
<organism evidence="2 3">
    <name type="scientific">Gracilibacillus salinarum</name>
    <dbReference type="NCBI Taxonomy" id="2932255"/>
    <lineage>
        <taxon>Bacteria</taxon>
        <taxon>Bacillati</taxon>
        <taxon>Bacillota</taxon>
        <taxon>Bacilli</taxon>
        <taxon>Bacillales</taxon>
        <taxon>Bacillaceae</taxon>
        <taxon>Gracilibacillus</taxon>
    </lineage>
</organism>
<feature type="region of interest" description="Disordered" evidence="1">
    <location>
        <begin position="60"/>
        <end position="88"/>
    </location>
</feature>
<gene>
    <name evidence="2" type="ORF">MUN87_04755</name>
</gene>
<evidence type="ECO:0008006" key="4">
    <source>
        <dbReference type="Google" id="ProtNLM"/>
    </source>
</evidence>
<accession>A0ABY4GSK5</accession>
<proteinExistence type="predicted"/>
<protein>
    <recommendedName>
        <fullName evidence="4">Helix-turn-helix domain-containing protein</fullName>
    </recommendedName>
</protein>
<evidence type="ECO:0000313" key="3">
    <source>
        <dbReference type="Proteomes" id="UP000831537"/>
    </source>
</evidence>
<evidence type="ECO:0000313" key="2">
    <source>
        <dbReference type="EMBL" id="UOQ86212.1"/>
    </source>
</evidence>
<dbReference type="Proteomes" id="UP000831537">
    <property type="component" value="Chromosome"/>
</dbReference>
<dbReference type="RefSeq" id="WP_244746533.1">
    <property type="nucleotide sequence ID" value="NZ_CP095071.1"/>
</dbReference>
<feature type="compositionally biased region" description="Basic and acidic residues" evidence="1">
    <location>
        <begin position="68"/>
        <end position="88"/>
    </location>
</feature>
<reference evidence="2 3" key="1">
    <citation type="submission" date="2022-04" db="EMBL/GenBank/DDBJ databases">
        <title>Gracilibacillus sp. isolated from saltern.</title>
        <authorList>
            <person name="Won M."/>
            <person name="Lee C.-M."/>
            <person name="Woen H.-Y."/>
            <person name="Kwon S.-W."/>
        </authorList>
    </citation>
    <scope>NUCLEOTIDE SEQUENCE [LARGE SCALE GENOMIC DNA]</scope>
    <source>
        <strain evidence="2 3">SSPM10-3</strain>
    </source>
</reference>
<dbReference type="EMBL" id="CP095071">
    <property type="protein sequence ID" value="UOQ86212.1"/>
    <property type="molecule type" value="Genomic_DNA"/>
</dbReference>
<keyword evidence="3" id="KW-1185">Reference proteome</keyword>